<evidence type="ECO:0000313" key="5">
    <source>
        <dbReference type="EMBL" id="MCW7754416.1"/>
    </source>
</evidence>
<feature type="domain" description="GGDEF" evidence="4">
    <location>
        <begin position="398"/>
        <end position="529"/>
    </location>
</feature>
<organism evidence="5 6">
    <name type="scientific">Desulfobotulus pelophilus</name>
    <dbReference type="NCBI Taxonomy" id="2823377"/>
    <lineage>
        <taxon>Bacteria</taxon>
        <taxon>Pseudomonadati</taxon>
        <taxon>Thermodesulfobacteriota</taxon>
        <taxon>Desulfobacteria</taxon>
        <taxon>Desulfobacterales</taxon>
        <taxon>Desulfobacteraceae</taxon>
        <taxon>Desulfobotulus</taxon>
    </lineage>
</organism>
<dbReference type="Gene3D" id="3.30.70.270">
    <property type="match status" value="1"/>
</dbReference>
<dbReference type="InterPro" id="IPR000160">
    <property type="entry name" value="GGDEF_dom"/>
</dbReference>
<keyword evidence="5" id="KW-0808">Transferase</keyword>
<dbReference type="PANTHER" id="PTHR45138:SF9">
    <property type="entry name" value="DIGUANYLATE CYCLASE DGCM-RELATED"/>
    <property type="match status" value="1"/>
</dbReference>
<keyword evidence="5" id="KW-0548">Nucleotidyltransferase</keyword>
<evidence type="ECO:0000313" key="6">
    <source>
        <dbReference type="Proteomes" id="UP001209681"/>
    </source>
</evidence>
<comment type="catalytic activity">
    <reaction evidence="2">
        <text>2 GTP = 3',3'-c-di-GMP + 2 diphosphate</text>
        <dbReference type="Rhea" id="RHEA:24898"/>
        <dbReference type="ChEBI" id="CHEBI:33019"/>
        <dbReference type="ChEBI" id="CHEBI:37565"/>
        <dbReference type="ChEBI" id="CHEBI:58805"/>
        <dbReference type="EC" id="2.7.7.65"/>
    </reaction>
</comment>
<dbReference type="InterPro" id="IPR050469">
    <property type="entry name" value="Diguanylate_Cyclase"/>
</dbReference>
<dbReference type="CDD" id="cd01949">
    <property type="entry name" value="GGDEF"/>
    <property type="match status" value="1"/>
</dbReference>
<evidence type="ECO:0000256" key="3">
    <source>
        <dbReference type="SAM" id="Coils"/>
    </source>
</evidence>
<dbReference type="PROSITE" id="PS50887">
    <property type="entry name" value="GGDEF"/>
    <property type="match status" value="1"/>
</dbReference>
<gene>
    <name evidence="5" type="ORF">OOT00_10505</name>
</gene>
<feature type="coiled-coil region" evidence="3">
    <location>
        <begin position="62"/>
        <end position="89"/>
    </location>
</feature>
<dbReference type="PANTHER" id="PTHR45138">
    <property type="entry name" value="REGULATORY COMPONENTS OF SENSORY TRANSDUCTION SYSTEM"/>
    <property type="match status" value="1"/>
</dbReference>
<keyword evidence="6" id="KW-1185">Reference proteome</keyword>
<comment type="caution">
    <text evidence="5">The sequence shown here is derived from an EMBL/GenBank/DDBJ whole genome shotgun (WGS) entry which is preliminary data.</text>
</comment>
<evidence type="ECO:0000256" key="2">
    <source>
        <dbReference type="ARBA" id="ARBA00034247"/>
    </source>
</evidence>
<dbReference type="Proteomes" id="UP001209681">
    <property type="component" value="Unassembled WGS sequence"/>
</dbReference>
<dbReference type="EMBL" id="JAPFPW010000011">
    <property type="protein sequence ID" value="MCW7754416.1"/>
    <property type="molecule type" value="Genomic_DNA"/>
</dbReference>
<keyword evidence="3" id="KW-0175">Coiled coil</keyword>
<dbReference type="GO" id="GO:0052621">
    <property type="term" value="F:diguanylate cyclase activity"/>
    <property type="evidence" value="ECO:0007669"/>
    <property type="project" value="UniProtKB-EC"/>
</dbReference>
<evidence type="ECO:0000259" key="4">
    <source>
        <dbReference type="PROSITE" id="PS50887"/>
    </source>
</evidence>
<accession>A0ABT3NAC4</accession>
<dbReference type="InterPro" id="IPR029787">
    <property type="entry name" value="Nucleotide_cyclase"/>
</dbReference>
<dbReference type="NCBIfam" id="TIGR00254">
    <property type="entry name" value="GGDEF"/>
    <property type="match status" value="1"/>
</dbReference>
<dbReference type="EC" id="2.7.7.65" evidence="1"/>
<name>A0ABT3NAC4_9BACT</name>
<evidence type="ECO:0000256" key="1">
    <source>
        <dbReference type="ARBA" id="ARBA00012528"/>
    </source>
</evidence>
<dbReference type="SMART" id="SM00267">
    <property type="entry name" value="GGDEF"/>
    <property type="match status" value="1"/>
</dbReference>
<sequence length="529" mass="60554">MENQEYNAFLGLISKACIAALREMAEKKISLSSEGLQDTLKAQKVLSEEALASLSPSDEESLKDLQKRFDRLRQQKDLLLKEYGILEERKQESDRFYRRTLLLFAEMQKNACSPELDTASDRFRKLVRENAGIPVLGKAFGELKDAAFRTAATCEEDKGVKKGILRRFFRDSRPDTVFLFETLRESFQEITDNLRLNLDPGSAERIRKVNEALREAGSLDDFLLIRRDIIDLVADYVTVMQNERETAAAVIREIAGRLEQMEKLVLSAFMEQITADVESNRVFSASIAGQLEDLDQKAGFSKTLAELKEAVVTRLNVIQQLLTRKQSEDEKRKEEADSRYKLMQKGLFRMRDEMIRINEKSRVLEEELLKDPLTGSYNRRAYDRHAAEEMNRFNRYNSLFSLLVFDVDRFKLVNDRYGHAIGDKCLKTIIDKVQPLLRGSDFLARFGGEEFVVLLPETGPDGAREAAEKIRSAVESIAFYHKEEKVPITISVGGSTVREEDKDYTSLFARVDKALYEAKNTGRNRVVMS</sequence>
<reference evidence="5 6" key="1">
    <citation type="submission" date="2022-11" db="EMBL/GenBank/DDBJ databases">
        <title>Desulfobotulus tamanensis H1 sp. nov. - anaerobic, alkaliphilic, sulphate reducing bacterium isolated from terrestrial mud volcano.</title>
        <authorList>
            <person name="Frolova A."/>
            <person name="Merkel A.Y."/>
            <person name="Slobodkin A.I."/>
        </authorList>
    </citation>
    <scope>NUCLEOTIDE SEQUENCE [LARGE SCALE GENOMIC DNA]</scope>
    <source>
        <strain evidence="5 6">H1</strain>
    </source>
</reference>
<dbReference type="SUPFAM" id="SSF55073">
    <property type="entry name" value="Nucleotide cyclase"/>
    <property type="match status" value="1"/>
</dbReference>
<dbReference type="InterPro" id="IPR043128">
    <property type="entry name" value="Rev_trsase/Diguanyl_cyclase"/>
</dbReference>
<dbReference type="Pfam" id="PF00990">
    <property type="entry name" value="GGDEF"/>
    <property type="match status" value="1"/>
</dbReference>
<dbReference type="RefSeq" id="WP_265425335.1">
    <property type="nucleotide sequence ID" value="NZ_JAPFPW010000011.1"/>
</dbReference>
<protein>
    <recommendedName>
        <fullName evidence="1">diguanylate cyclase</fullName>
        <ecNumber evidence="1">2.7.7.65</ecNumber>
    </recommendedName>
</protein>
<proteinExistence type="predicted"/>